<organism evidence="7 8">
    <name type="scientific">Rhizobium lusitanum</name>
    <dbReference type="NCBI Taxonomy" id="293958"/>
    <lineage>
        <taxon>Bacteria</taxon>
        <taxon>Pseudomonadati</taxon>
        <taxon>Pseudomonadota</taxon>
        <taxon>Alphaproteobacteria</taxon>
        <taxon>Hyphomicrobiales</taxon>
        <taxon>Rhizobiaceae</taxon>
        <taxon>Rhizobium/Agrobacterium group</taxon>
        <taxon>Rhizobium</taxon>
    </lineage>
</organism>
<dbReference type="AlphaFoldDB" id="A0A6L9UEV9"/>
<dbReference type="RefSeq" id="WP_163990072.1">
    <property type="nucleotide sequence ID" value="NZ_WUEY01000012.1"/>
</dbReference>
<dbReference type="SUPFAM" id="SSF53822">
    <property type="entry name" value="Periplasmic binding protein-like I"/>
    <property type="match status" value="1"/>
</dbReference>
<dbReference type="InterPro" id="IPR028082">
    <property type="entry name" value="Peripla_BP_I"/>
</dbReference>
<dbReference type="GO" id="GO:0006865">
    <property type="term" value="P:amino acid transport"/>
    <property type="evidence" value="ECO:0007669"/>
    <property type="project" value="UniProtKB-KW"/>
</dbReference>
<feature type="signal peptide" evidence="5">
    <location>
        <begin position="1"/>
        <end position="28"/>
    </location>
</feature>
<gene>
    <name evidence="7" type="ORF">GR212_23605</name>
</gene>
<keyword evidence="4" id="KW-0029">Amino-acid transport</keyword>
<dbReference type="PANTHER" id="PTHR30483:SF37">
    <property type="entry name" value="ABC TRANSPORTER SUBSTRATE-BINDING PROTEIN"/>
    <property type="match status" value="1"/>
</dbReference>
<evidence type="ECO:0000256" key="2">
    <source>
        <dbReference type="ARBA" id="ARBA00022448"/>
    </source>
</evidence>
<dbReference type="PROSITE" id="PS51318">
    <property type="entry name" value="TAT"/>
    <property type="match status" value="1"/>
</dbReference>
<evidence type="ECO:0000256" key="5">
    <source>
        <dbReference type="SAM" id="SignalP"/>
    </source>
</evidence>
<dbReference type="Pfam" id="PF13458">
    <property type="entry name" value="Peripla_BP_6"/>
    <property type="match status" value="1"/>
</dbReference>
<reference evidence="7 8" key="1">
    <citation type="submission" date="2019-12" db="EMBL/GenBank/DDBJ databases">
        <title>Rhizobium genotypes associated with high levels of biological nitrogen fixation by grain legumes in a temperate-maritime cropping system.</title>
        <authorList>
            <person name="Maluk M."/>
            <person name="Francesc Ferrando Molina F."/>
            <person name="Lopez Del Egido L."/>
            <person name="Lafos M."/>
            <person name="Langarica-Fuentes A."/>
            <person name="Gebre Yohannes G."/>
            <person name="Young M.W."/>
            <person name="Martin P."/>
            <person name="Gantlett R."/>
            <person name="Kenicer G."/>
            <person name="Hawes C."/>
            <person name="Begg G.S."/>
            <person name="Quilliam R.S."/>
            <person name="Squire G.R."/>
            <person name="Poole P.S."/>
            <person name="Young P.W."/>
            <person name="Iannetta P.M."/>
            <person name="James E.K."/>
        </authorList>
    </citation>
    <scope>NUCLEOTIDE SEQUENCE [LARGE SCALE GENOMIC DNA]</scope>
    <source>
        <strain evidence="7 8">JHI1118</strain>
    </source>
</reference>
<keyword evidence="3 5" id="KW-0732">Signal</keyword>
<dbReference type="InterPro" id="IPR006311">
    <property type="entry name" value="TAT_signal"/>
</dbReference>
<comment type="similarity">
    <text evidence="1">Belongs to the leucine-binding protein family.</text>
</comment>
<evidence type="ECO:0000256" key="3">
    <source>
        <dbReference type="ARBA" id="ARBA00022729"/>
    </source>
</evidence>
<dbReference type="InterPro" id="IPR051010">
    <property type="entry name" value="BCAA_transport"/>
</dbReference>
<feature type="domain" description="Leucine-binding protein" evidence="6">
    <location>
        <begin position="33"/>
        <end position="389"/>
    </location>
</feature>
<dbReference type="InterPro" id="IPR028081">
    <property type="entry name" value="Leu-bd"/>
</dbReference>
<feature type="chain" id="PRO_5026969658" evidence="5">
    <location>
        <begin position="29"/>
        <end position="410"/>
    </location>
</feature>
<evidence type="ECO:0000313" key="8">
    <source>
        <dbReference type="Proteomes" id="UP000483035"/>
    </source>
</evidence>
<dbReference type="Gene3D" id="3.40.50.2300">
    <property type="match status" value="2"/>
</dbReference>
<comment type="caution">
    <text evidence="7">The sequence shown here is derived from an EMBL/GenBank/DDBJ whole genome shotgun (WGS) entry which is preliminary data.</text>
</comment>
<accession>A0A6L9UEV9</accession>
<evidence type="ECO:0000259" key="6">
    <source>
        <dbReference type="Pfam" id="PF13458"/>
    </source>
</evidence>
<dbReference type="EMBL" id="WUEY01000012">
    <property type="protein sequence ID" value="NEI72550.1"/>
    <property type="molecule type" value="Genomic_DNA"/>
</dbReference>
<evidence type="ECO:0000313" key="7">
    <source>
        <dbReference type="EMBL" id="NEI72550.1"/>
    </source>
</evidence>
<dbReference type="PANTHER" id="PTHR30483">
    <property type="entry name" value="LEUCINE-SPECIFIC-BINDING PROTEIN"/>
    <property type="match status" value="1"/>
</dbReference>
<evidence type="ECO:0000256" key="4">
    <source>
        <dbReference type="ARBA" id="ARBA00022970"/>
    </source>
</evidence>
<proteinExistence type="inferred from homology"/>
<dbReference type="CDD" id="cd06340">
    <property type="entry name" value="PBP1_ABC_ligand_binding-like"/>
    <property type="match status" value="1"/>
</dbReference>
<keyword evidence="2" id="KW-0813">Transport</keyword>
<dbReference type="PRINTS" id="PR00337">
    <property type="entry name" value="LEUILEVALBP"/>
</dbReference>
<dbReference type="InterPro" id="IPR000709">
    <property type="entry name" value="Leu_Ile_Val-bd"/>
</dbReference>
<sequence length="410" mass="43700">MFTRRKVLKAGAAATAVAVVGAPFVARAQSKTAKVALISPVSGPWARQGQLQQAGAELAIKDINDAGGIKSLGGMPLELVVVDAGDTTERAKNAALRMIANYPDLVGCTGSWLSSFTLAVSEVTERAQLPMLTTSYSDQITSRGFKYIFQMPLTGEGQAVEAIPALMDVAKAAVGSTPKTAGLLADNTSSPQTLVKAIRDISFPKLGIQLKFDLIFTPPLSDATPLIQQVRSARPEFMVMIGSNLPDNKLLLEKISEFNLGGGRIPIISNGAAMTTTELLENVGADLLEGVMVTIANWEAKGQEDISARFRKQTGEAWMAQDPVSTYGDMQFFKYALEQAGKLDKEAVAQAIRATDTTDGPGRFYPGGIKFDEAGRNVKAKLVIVQWQNGVPVPVHPPENASAKAIWPQA</sequence>
<evidence type="ECO:0000256" key="1">
    <source>
        <dbReference type="ARBA" id="ARBA00010062"/>
    </source>
</evidence>
<dbReference type="Proteomes" id="UP000483035">
    <property type="component" value="Unassembled WGS sequence"/>
</dbReference>
<name>A0A6L9UEV9_9HYPH</name>
<protein>
    <submittedName>
        <fullName evidence="7">ABC transporter substrate-binding protein</fullName>
    </submittedName>
</protein>